<organism evidence="2 3">
    <name type="scientific">Saitozyma podzolica</name>
    <dbReference type="NCBI Taxonomy" id="1890683"/>
    <lineage>
        <taxon>Eukaryota</taxon>
        <taxon>Fungi</taxon>
        <taxon>Dikarya</taxon>
        <taxon>Basidiomycota</taxon>
        <taxon>Agaricomycotina</taxon>
        <taxon>Tremellomycetes</taxon>
        <taxon>Tremellales</taxon>
        <taxon>Trimorphomycetaceae</taxon>
        <taxon>Saitozyma</taxon>
    </lineage>
</organism>
<accession>A0A427YNB7</accession>
<dbReference type="OrthoDB" id="2580323at2759"/>
<comment type="caution">
    <text evidence="2">The sequence shown here is derived from an EMBL/GenBank/DDBJ whole genome shotgun (WGS) entry which is preliminary data.</text>
</comment>
<proteinExistence type="predicted"/>
<dbReference type="Proteomes" id="UP000279259">
    <property type="component" value="Unassembled WGS sequence"/>
</dbReference>
<gene>
    <name evidence="2" type="ORF">EHS25_008002</name>
</gene>
<dbReference type="PANTHER" id="PTHR40616:SF1">
    <property type="entry name" value="LINALOOL DEHYDRATASE_ISOMERASE DOMAIN-CONTAINING PROTEIN"/>
    <property type="match status" value="1"/>
</dbReference>
<evidence type="ECO:0000313" key="2">
    <source>
        <dbReference type="EMBL" id="RSH92557.1"/>
    </source>
</evidence>
<keyword evidence="1" id="KW-0732">Signal</keyword>
<dbReference type="AlphaFoldDB" id="A0A427YNB7"/>
<evidence type="ECO:0008006" key="4">
    <source>
        <dbReference type="Google" id="ProtNLM"/>
    </source>
</evidence>
<dbReference type="EMBL" id="RSCD01000005">
    <property type="protein sequence ID" value="RSH92557.1"/>
    <property type="molecule type" value="Genomic_DNA"/>
</dbReference>
<feature type="chain" id="PRO_5019329773" description="Heparinase II N-terminal domain-containing protein" evidence="1">
    <location>
        <begin position="19"/>
        <end position="563"/>
    </location>
</feature>
<reference evidence="2 3" key="1">
    <citation type="submission" date="2018-11" db="EMBL/GenBank/DDBJ databases">
        <title>Genome sequence of Saitozyma podzolica DSM 27192.</title>
        <authorList>
            <person name="Aliyu H."/>
            <person name="Gorte O."/>
            <person name="Ochsenreither K."/>
        </authorList>
    </citation>
    <scope>NUCLEOTIDE SEQUENCE [LARGE SCALE GENOMIC DNA]</scope>
    <source>
        <strain evidence="2 3">DSM 27192</strain>
    </source>
</reference>
<keyword evidence="3" id="KW-1185">Reference proteome</keyword>
<dbReference type="PANTHER" id="PTHR40616">
    <property type="entry name" value="LINALOOL DEHYDRATASE_ISOMERASE DOMAIN-CONTAINING PROTEIN"/>
    <property type="match status" value="1"/>
</dbReference>
<feature type="signal peptide" evidence="1">
    <location>
        <begin position="1"/>
        <end position="18"/>
    </location>
</feature>
<name>A0A427YNB7_9TREE</name>
<evidence type="ECO:0000313" key="3">
    <source>
        <dbReference type="Proteomes" id="UP000279259"/>
    </source>
</evidence>
<evidence type="ECO:0000256" key="1">
    <source>
        <dbReference type="SAM" id="SignalP"/>
    </source>
</evidence>
<sequence>MRLAPILIAILAAGISQGASVPRNNDGGSDLDIAGLSANNKELFEYGMTIMDNNFGLPFLWGTPKLSSWYAVGLLARNKGNDAEIANKLLANIVTTQYTDPSFVGYGTFIGDYRRIYAGGDSPWATKEYTSYDPNNALFVTIAGIIIDSQFSHLLDATVRANLRKAMHTAVVGDGYRVGGVGEDNLYVAYSNPWYMRCASAAYVGSITGDANMTYWGEKWAQEAVDLFDEYGTLSEFNGGTYAGVTLFAMSLAQYLPTNTTLYKHAPRLMSAIWDQVAETYNPSLTTLSGPWDRTYGFDLTQYYGILGSAITGIIGMSGSHPMPKPLDGAEHYTDMAIIPMQMLTAPYMESAISSSAKSKLNNLYADHYYTAQSIYPPYEKRPRNYTFWVEDGLSAGGVEFDENVVGGPSINQPSFSPGVVLWDAGKNGAGAGWISYYPTNPSCSIIATSSNLTIRYPPSLDYPNITTSNSLQLSIASQPDFQLGKTAFSNHTASLPGLDVTLSGNVVEQGNRSLTYGATINDLYYYNLTYTFPGNLQSGAAVPELVISWKKTAPPSYNLILQ</sequence>
<protein>
    <recommendedName>
        <fullName evidence="4">Heparinase II N-terminal domain-containing protein</fullName>
    </recommendedName>
</protein>